<comment type="similarity">
    <text evidence="1">Belongs to the bacterial sugar transferase family.</text>
</comment>
<keyword evidence="5" id="KW-1185">Reference proteome</keyword>
<proteinExistence type="inferred from homology"/>
<feature type="domain" description="Bacterial sugar transferase" evidence="3">
    <location>
        <begin position="160"/>
        <end position="360"/>
    </location>
</feature>
<evidence type="ECO:0000313" key="4">
    <source>
        <dbReference type="EMBL" id="PTR00932.1"/>
    </source>
</evidence>
<sequence length="365" mass="41347">MTQPITTDWNESVGLRVKLAYAGTALRDNIFAELPAHYQIFASQNLNGLDEYLAEQSLLSMPDILLIELDETGEAFTFVERIKKNSMFKQMLIVLVTDRNDAEWRRRAISLKVNDLYAMPINLLHLRERLNFLVNFKLIKPTLAELSKKVDTTYKLPPGKRAMDVILSSMALLAFSPVLLVIALAIKLGSKGPIIYKSKRVGTGYQVFDFYKFRSMRSDADQLLAKLSAEHNQYANEDGGAKGKASFVKIKNDPRITRLGGFLRSTSLDELPQLVNILKGDMSIVGNRPLPVYEAEMLTSNEWAMRFLGPAGLTGLWQVTKRGKDDMSERERKKLDNFYAQNYSLLLDMKIILSTIPALFQKEKV</sequence>
<dbReference type="SUPFAM" id="SSF52172">
    <property type="entry name" value="CheY-like"/>
    <property type="match status" value="1"/>
</dbReference>
<keyword evidence="2" id="KW-1133">Transmembrane helix</keyword>
<dbReference type="GO" id="GO:0016780">
    <property type="term" value="F:phosphotransferase activity, for other substituted phosphate groups"/>
    <property type="evidence" value="ECO:0007669"/>
    <property type="project" value="TreeGrafter"/>
</dbReference>
<dbReference type="InterPro" id="IPR003362">
    <property type="entry name" value="Bact_transf"/>
</dbReference>
<organism evidence="4 5">
    <name type="scientific">Mucilaginibacter yixingensis</name>
    <dbReference type="NCBI Taxonomy" id="1295612"/>
    <lineage>
        <taxon>Bacteria</taxon>
        <taxon>Pseudomonadati</taxon>
        <taxon>Bacteroidota</taxon>
        <taxon>Sphingobacteriia</taxon>
        <taxon>Sphingobacteriales</taxon>
        <taxon>Sphingobacteriaceae</taxon>
        <taxon>Mucilaginibacter</taxon>
    </lineage>
</organism>
<evidence type="ECO:0000259" key="3">
    <source>
        <dbReference type="Pfam" id="PF02397"/>
    </source>
</evidence>
<dbReference type="RefSeq" id="WP_107826367.1">
    <property type="nucleotide sequence ID" value="NZ_CP160205.1"/>
</dbReference>
<name>A0A2T5JER2_9SPHI</name>
<protein>
    <submittedName>
        <fullName evidence="4">Lipopolysaccharide/colanic/teichoic acid biosynthesis glycosyltransferase</fullName>
    </submittedName>
</protein>
<dbReference type="Gene3D" id="3.40.50.2300">
    <property type="match status" value="1"/>
</dbReference>
<evidence type="ECO:0000256" key="2">
    <source>
        <dbReference type="SAM" id="Phobius"/>
    </source>
</evidence>
<keyword evidence="2" id="KW-0812">Transmembrane</keyword>
<keyword evidence="4" id="KW-0808">Transferase</keyword>
<keyword evidence="2" id="KW-0472">Membrane</keyword>
<dbReference type="AlphaFoldDB" id="A0A2T5JER2"/>
<dbReference type="PANTHER" id="PTHR30576:SF0">
    <property type="entry name" value="UNDECAPRENYL-PHOSPHATE N-ACETYLGALACTOSAMINYL 1-PHOSPHATE TRANSFERASE-RELATED"/>
    <property type="match status" value="1"/>
</dbReference>
<gene>
    <name evidence="4" type="ORF">C8P68_101162</name>
</gene>
<dbReference type="InterPro" id="IPR011006">
    <property type="entry name" value="CheY-like_superfamily"/>
</dbReference>
<evidence type="ECO:0000313" key="5">
    <source>
        <dbReference type="Proteomes" id="UP000244168"/>
    </source>
</evidence>
<dbReference type="Proteomes" id="UP000244168">
    <property type="component" value="Unassembled WGS sequence"/>
</dbReference>
<evidence type="ECO:0000256" key="1">
    <source>
        <dbReference type="ARBA" id="ARBA00006464"/>
    </source>
</evidence>
<feature type="transmembrane region" description="Helical" evidence="2">
    <location>
        <begin position="165"/>
        <end position="186"/>
    </location>
</feature>
<comment type="caution">
    <text evidence="4">The sequence shown here is derived from an EMBL/GenBank/DDBJ whole genome shotgun (WGS) entry which is preliminary data.</text>
</comment>
<reference evidence="4 5" key="1">
    <citation type="submission" date="2018-04" db="EMBL/GenBank/DDBJ databases">
        <title>Genomic Encyclopedia of Archaeal and Bacterial Type Strains, Phase II (KMG-II): from individual species to whole genera.</title>
        <authorList>
            <person name="Goeker M."/>
        </authorList>
    </citation>
    <scope>NUCLEOTIDE SEQUENCE [LARGE SCALE GENOMIC DNA]</scope>
    <source>
        <strain evidence="4 5">DSM 26809</strain>
    </source>
</reference>
<dbReference type="PANTHER" id="PTHR30576">
    <property type="entry name" value="COLANIC BIOSYNTHESIS UDP-GLUCOSE LIPID CARRIER TRANSFERASE"/>
    <property type="match status" value="1"/>
</dbReference>
<dbReference type="OrthoDB" id="9808602at2"/>
<dbReference type="EMBL" id="QAOQ01000001">
    <property type="protein sequence ID" value="PTR00932.1"/>
    <property type="molecule type" value="Genomic_DNA"/>
</dbReference>
<accession>A0A2T5JER2</accession>
<dbReference type="Pfam" id="PF02397">
    <property type="entry name" value="Bac_transf"/>
    <property type="match status" value="1"/>
</dbReference>